<feature type="coiled-coil region" evidence="1">
    <location>
        <begin position="855"/>
        <end position="889"/>
    </location>
</feature>
<reference evidence="3 4" key="1">
    <citation type="submission" date="2016-10" db="EMBL/GenBank/DDBJ databases">
        <authorList>
            <person name="de Groot N.N."/>
        </authorList>
    </citation>
    <scope>NUCLEOTIDE SEQUENCE [LARGE SCALE GENOMIC DNA]</scope>
    <source>
        <strain evidence="3 4">CGMCC 1.6762</strain>
    </source>
</reference>
<name>A0A1G7A520_9BACL</name>
<evidence type="ECO:0000313" key="4">
    <source>
        <dbReference type="Proteomes" id="UP000198823"/>
    </source>
</evidence>
<dbReference type="RefSeq" id="WP_092094916.1">
    <property type="nucleotide sequence ID" value="NZ_FNAR01000003.1"/>
</dbReference>
<dbReference type="InterPro" id="IPR013496">
    <property type="entry name" value="CHP02680"/>
</dbReference>
<dbReference type="STRING" id="426756.SAMN04488126_103199"/>
<dbReference type="EMBL" id="FNAR01000003">
    <property type="protein sequence ID" value="SDE10028.1"/>
    <property type="molecule type" value="Genomic_DNA"/>
</dbReference>
<gene>
    <name evidence="3" type="ORF">SAMN04488126_103199</name>
</gene>
<protein>
    <submittedName>
        <fullName evidence="3">TIGR02680 family protein</fullName>
    </submittedName>
</protein>
<accession>A0A1G7A520</accession>
<organism evidence="3 4">
    <name type="scientific">Bhargavaea beijingensis</name>
    <dbReference type="NCBI Taxonomy" id="426756"/>
    <lineage>
        <taxon>Bacteria</taxon>
        <taxon>Bacillati</taxon>
        <taxon>Bacillota</taxon>
        <taxon>Bacilli</taxon>
        <taxon>Bacillales</taxon>
        <taxon>Caryophanaceae</taxon>
        <taxon>Bhargavaea</taxon>
    </lineage>
</organism>
<feature type="coiled-coil region" evidence="1">
    <location>
        <begin position="433"/>
        <end position="477"/>
    </location>
</feature>
<dbReference type="NCBIfam" id="TIGR02680">
    <property type="entry name" value="TIGR02680 family protein"/>
    <property type="match status" value="1"/>
</dbReference>
<feature type="coiled-coil region" evidence="1">
    <location>
        <begin position="305"/>
        <end position="403"/>
    </location>
</feature>
<dbReference type="InterPro" id="IPR027417">
    <property type="entry name" value="P-loop_NTPase"/>
</dbReference>
<dbReference type="Pfam" id="PF13558">
    <property type="entry name" value="SbcC_Walker_B"/>
    <property type="match status" value="1"/>
</dbReference>
<evidence type="ECO:0000256" key="1">
    <source>
        <dbReference type="SAM" id="Coils"/>
    </source>
</evidence>
<dbReference type="Proteomes" id="UP000198823">
    <property type="component" value="Unassembled WGS sequence"/>
</dbReference>
<dbReference type="SUPFAM" id="SSF52540">
    <property type="entry name" value="P-loop containing nucleoside triphosphate hydrolases"/>
    <property type="match status" value="1"/>
</dbReference>
<evidence type="ECO:0000313" key="3">
    <source>
        <dbReference type="EMBL" id="SDE10028.1"/>
    </source>
</evidence>
<feature type="coiled-coil region" evidence="1">
    <location>
        <begin position="231"/>
        <end position="258"/>
    </location>
</feature>
<dbReference type="OrthoDB" id="9776649at2"/>
<keyword evidence="1" id="KW-0175">Coiled coil</keyword>
<feature type="coiled-coil region" evidence="1">
    <location>
        <begin position="916"/>
        <end position="964"/>
    </location>
</feature>
<evidence type="ECO:0000256" key="2">
    <source>
        <dbReference type="SAM" id="MobiDB-lite"/>
    </source>
</evidence>
<feature type="region of interest" description="Disordered" evidence="2">
    <location>
        <begin position="1359"/>
        <end position="1427"/>
    </location>
</feature>
<feature type="region of interest" description="Disordered" evidence="2">
    <location>
        <begin position="990"/>
        <end position="1010"/>
    </location>
</feature>
<proteinExistence type="predicted"/>
<feature type="coiled-coil region" evidence="1">
    <location>
        <begin position="736"/>
        <end position="766"/>
    </location>
</feature>
<sequence>MNSNRWVMHRAGLLNFWYYNDQEIFNFSDGKLLLRGANGSGKSVTMQSLLPVLLDGKKSPSRLDPFGSSARKMEDYLLGEKEISGRDERTGYLFLEYKKTGSPQYITTGIGLQARRGKTLSTWHFVIHNERIGHGLSLTKRTAGEDVPLSFQELKNRVGDFGTVTRSQGEYAELVRKHVFGFETEDAYDDLIKLLVQIRTPKLSKDFKPTVITGILESALPPLTDDELRHLSDTIDSMDLAQQQYDKQEAEYESVKKLEKAYHAYNEYILAERHEFHENARSSRLVAEAGAAEKEQAILGLSEALAGLEKTQRTALAEIETAEQASLRLRNHKVWNLREELVKKQEEAAGLERKIASLEEKLDRNREKERTIRSEADREEDRLRNLERDADDAFGELEALSAESAFDGHAVNSNHFKDRLGEDLDFTAFHQDANAHLRRLRNLREVALEAERKHEEAARLQRRASEQKQEVDELRGRIRALDQWFGEAKVALTDTLFSYFQGRPALPFSEDDAALLSRRAAGLYDTVRFEDVRQVFLESIENYRAGLLGELAGLKHVQKQNRDAIRAEKDEIERWKTAIYASPGRHASTEQFRTGLTGSGVPYIPLFAAVEFREEVSDEERQQLESALAAAGLLDALITDGELQPESDRVLRPEPLLMTPTLADYLVPGAGTDSPISAERIDDILRSIPLSPEEGRFHLDADGSYSFGILRGHAPDNGPSKYIGRTSRERHRARMIEEAEARLDVLKEEKERLDAEERRIAGLLDRSGQYRLDIPDDKALSDIHAECVKTESHFRQAENMLLRLEGEWKSAHSEAKDLQTGLRRDGNSLGLILKPEPLGEAIHAAEDYAAVLHGLDGTAREIRHARQQIAALRRTLEDLLEASDELLGEQYIAQDNLAAFRRGIESIEKQMELEGIEDIRREIGELQKRLADLKATRDRTYEEIPETKAEIRRNEEKLNALRLDAKFWTLMEEEWSHSLKEEHARGFITRTNGDSMASPADFKSVPENKSKPKLDEQLTKAFLGEQFSLIDYSLTERTDQREEPAWFTGGWTPVHEAEIGRWKLNNGRKIIEMDLFGKRDSPYAVAEFLSDALIQQQQALDEQERKLFEDIILHTVSNILRARIQRTEKWVREMDGIMKERNNSQGLIFSIKWKPLPADSEEELDTAELVRLLRLDARFMKPEDRERIQNHFRSRIDRAKQLTEDDQEGATMRQVLKEVLDYRKWFRFVLSYRKENEPTRELTDHAFNKFSGGEKAMAMYIPLFTAAYSRYKEAADFAPYVISLDEAFAGVDDTNIRDMFEVVEQLGFNYIMNSQALWGDYDTVLSLSVYELIRQKNADFVSTIRYEWNGREKQLITEEEPVVTNPELEEPAPRKAAATEDPLEVSAEEDKSGPSPEHPALAKPASEQASLLDLLENDTEEPARHGR</sequence>